<sequence>MLELQDFSVRYPDGFVAVRGVELTVKTGETVALLGASGSGKSSLLRGIAGLEETTGSARINGVDITRTPTHKRGVGMVFQDGQLFPTRNVDRNIAYGIEKHLPAAQVREEVARWLAIIGLEGYERRPITTLSGGQAQRVALARALAPAPRVVLLDEPLSALDSQLRGELAVFIRQRLAATGTTAVYVTHNEEEAETVAGRVLQMRDGELWAQSPDRVD</sequence>
<evidence type="ECO:0000313" key="10">
    <source>
        <dbReference type="Proteomes" id="UP000269974"/>
    </source>
</evidence>
<dbReference type="SUPFAM" id="SSF52540">
    <property type="entry name" value="P-loop containing nucleoside triphosphate hydrolases"/>
    <property type="match status" value="1"/>
</dbReference>
<organism evidence="9 10">
    <name type="scientific">Actinobaculum suis</name>
    <dbReference type="NCBI Taxonomy" id="1657"/>
    <lineage>
        <taxon>Bacteria</taxon>
        <taxon>Bacillati</taxon>
        <taxon>Actinomycetota</taxon>
        <taxon>Actinomycetes</taxon>
        <taxon>Actinomycetales</taxon>
        <taxon>Actinomycetaceae</taxon>
        <taxon>Actinobaculum</taxon>
    </lineage>
</organism>
<dbReference type="RefSeq" id="WP_185933625.1">
    <property type="nucleotide sequence ID" value="NZ_UYIO01000001.1"/>
</dbReference>
<dbReference type="PROSITE" id="PS00211">
    <property type="entry name" value="ABC_TRANSPORTER_1"/>
    <property type="match status" value="1"/>
</dbReference>
<keyword evidence="6" id="KW-1278">Translocase</keyword>
<dbReference type="Pfam" id="PF00005">
    <property type="entry name" value="ABC_tran"/>
    <property type="match status" value="1"/>
</dbReference>
<reference evidence="9 10" key="1">
    <citation type="submission" date="2018-11" db="EMBL/GenBank/DDBJ databases">
        <authorList>
            <consortium name="Pathogen Informatics"/>
        </authorList>
    </citation>
    <scope>NUCLEOTIDE SEQUENCE [LARGE SCALE GENOMIC DNA]</scope>
    <source>
        <strain evidence="9 10">NCTC10327</strain>
    </source>
</reference>
<dbReference type="EC" id="3.6.3.25" evidence="9"/>
<dbReference type="Gene3D" id="3.40.50.300">
    <property type="entry name" value="P-loop containing nucleotide triphosphate hydrolases"/>
    <property type="match status" value="1"/>
</dbReference>
<evidence type="ECO:0000256" key="1">
    <source>
        <dbReference type="ARBA" id="ARBA00022448"/>
    </source>
</evidence>
<proteinExistence type="predicted"/>
<keyword evidence="1" id="KW-0813">Transport</keyword>
<dbReference type="InterPro" id="IPR027417">
    <property type="entry name" value="P-loop_NTPase"/>
</dbReference>
<dbReference type="SMART" id="SM00382">
    <property type="entry name" value="AAA"/>
    <property type="match status" value="1"/>
</dbReference>
<evidence type="ECO:0000256" key="3">
    <source>
        <dbReference type="ARBA" id="ARBA00022519"/>
    </source>
</evidence>
<dbReference type="PANTHER" id="PTHR42781">
    <property type="entry name" value="SPERMIDINE/PUTRESCINE IMPORT ATP-BINDING PROTEIN POTA"/>
    <property type="match status" value="1"/>
</dbReference>
<dbReference type="EMBL" id="UYIO01000001">
    <property type="protein sequence ID" value="VDG75565.1"/>
    <property type="molecule type" value="Genomic_DNA"/>
</dbReference>
<name>A0A7Z8Y8B3_9ACTO</name>
<keyword evidence="3" id="KW-0997">Cell inner membrane</keyword>
<dbReference type="AlphaFoldDB" id="A0A7Z8Y8B3"/>
<gene>
    <name evidence="9" type="primary">cysA_1</name>
    <name evidence="9" type="ORF">NCTC10327_00262</name>
</gene>
<dbReference type="InterPro" id="IPR003439">
    <property type="entry name" value="ABC_transporter-like_ATP-bd"/>
</dbReference>
<evidence type="ECO:0000256" key="2">
    <source>
        <dbReference type="ARBA" id="ARBA00022475"/>
    </source>
</evidence>
<keyword evidence="5" id="KW-0067">ATP-binding</keyword>
<keyword evidence="4" id="KW-0547">Nucleotide-binding</keyword>
<dbReference type="Proteomes" id="UP000269974">
    <property type="component" value="Unassembled WGS sequence"/>
</dbReference>
<dbReference type="PROSITE" id="PS50893">
    <property type="entry name" value="ABC_TRANSPORTER_2"/>
    <property type="match status" value="1"/>
</dbReference>
<dbReference type="InterPro" id="IPR003593">
    <property type="entry name" value="AAA+_ATPase"/>
</dbReference>
<dbReference type="InterPro" id="IPR050093">
    <property type="entry name" value="ABC_SmlMolc_Importer"/>
</dbReference>
<keyword evidence="9" id="KW-0378">Hydrolase</keyword>
<dbReference type="InterPro" id="IPR017871">
    <property type="entry name" value="ABC_transporter-like_CS"/>
</dbReference>
<evidence type="ECO:0000256" key="6">
    <source>
        <dbReference type="ARBA" id="ARBA00022967"/>
    </source>
</evidence>
<evidence type="ECO:0000256" key="7">
    <source>
        <dbReference type="ARBA" id="ARBA00023136"/>
    </source>
</evidence>
<keyword evidence="7" id="KW-0472">Membrane</keyword>
<dbReference type="GO" id="GO:0005524">
    <property type="term" value="F:ATP binding"/>
    <property type="evidence" value="ECO:0007669"/>
    <property type="project" value="UniProtKB-KW"/>
</dbReference>
<evidence type="ECO:0000313" key="9">
    <source>
        <dbReference type="EMBL" id="VDG75565.1"/>
    </source>
</evidence>
<evidence type="ECO:0000256" key="5">
    <source>
        <dbReference type="ARBA" id="ARBA00022840"/>
    </source>
</evidence>
<evidence type="ECO:0000256" key="4">
    <source>
        <dbReference type="ARBA" id="ARBA00022741"/>
    </source>
</evidence>
<accession>A0A7Z8Y8B3</accession>
<evidence type="ECO:0000259" key="8">
    <source>
        <dbReference type="PROSITE" id="PS50893"/>
    </source>
</evidence>
<feature type="domain" description="ABC transporter" evidence="8">
    <location>
        <begin position="2"/>
        <end position="217"/>
    </location>
</feature>
<keyword evidence="2" id="KW-1003">Cell membrane</keyword>
<dbReference type="GO" id="GO:0016887">
    <property type="term" value="F:ATP hydrolysis activity"/>
    <property type="evidence" value="ECO:0007669"/>
    <property type="project" value="InterPro"/>
</dbReference>
<protein>
    <submittedName>
        <fullName evidence="9">ABC transporter-like protein</fullName>
        <ecNumber evidence="9">3.6.3.25</ecNumber>
    </submittedName>
</protein>
<comment type="caution">
    <text evidence="9">The sequence shown here is derived from an EMBL/GenBank/DDBJ whole genome shotgun (WGS) entry which is preliminary data.</text>
</comment>
<dbReference type="PANTHER" id="PTHR42781:SF5">
    <property type="entry name" value="PUTRESCINE TRANSPORT ATP-BINDING PROTEIN POTG"/>
    <property type="match status" value="1"/>
</dbReference>